<accession>A0ABN2YK18</accession>
<keyword evidence="2" id="KW-1185">Reference proteome</keyword>
<dbReference type="EMBL" id="BAAAMR010000012">
    <property type="protein sequence ID" value="GAA2128656.1"/>
    <property type="molecule type" value="Genomic_DNA"/>
</dbReference>
<sequence>MDRRQGVVGEDDPTDLGMPQQIPAFARTEDLQTTAIELHLSSMPRRAHARLGPKVPTRRSLIPQVRPLLL</sequence>
<gene>
    <name evidence="1" type="ORF">GCM10009727_19430</name>
</gene>
<evidence type="ECO:0000313" key="1">
    <source>
        <dbReference type="EMBL" id="GAA2128656.1"/>
    </source>
</evidence>
<comment type="caution">
    <text evidence="1">The sequence shown here is derived from an EMBL/GenBank/DDBJ whole genome shotgun (WGS) entry which is preliminary data.</text>
</comment>
<protein>
    <submittedName>
        <fullName evidence="1">Uncharacterized protein</fullName>
    </submittedName>
</protein>
<organism evidence="1 2">
    <name type="scientific">Actinomadura napierensis</name>
    <dbReference type="NCBI Taxonomy" id="267854"/>
    <lineage>
        <taxon>Bacteria</taxon>
        <taxon>Bacillati</taxon>
        <taxon>Actinomycetota</taxon>
        <taxon>Actinomycetes</taxon>
        <taxon>Streptosporangiales</taxon>
        <taxon>Thermomonosporaceae</taxon>
        <taxon>Actinomadura</taxon>
    </lineage>
</organism>
<dbReference type="Proteomes" id="UP001501020">
    <property type="component" value="Unassembled WGS sequence"/>
</dbReference>
<name>A0ABN2YK18_9ACTN</name>
<reference evidence="1 2" key="1">
    <citation type="journal article" date="2019" name="Int. J. Syst. Evol. Microbiol.">
        <title>The Global Catalogue of Microorganisms (GCM) 10K type strain sequencing project: providing services to taxonomists for standard genome sequencing and annotation.</title>
        <authorList>
            <consortium name="The Broad Institute Genomics Platform"/>
            <consortium name="The Broad Institute Genome Sequencing Center for Infectious Disease"/>
            <person name="Wu L."/>
            <person name="Ma J."/>
        </authorList>
    </citation>
    <scope>NUCLEOTIDE SEQUENCE [LARGE SCALE GENOMIC DNA]</scope>
    <source>
        <strain evidence="1 2">JCM 13850</strain>
    </source>
</reference>
<evidence type="ECO:0000313" key="2">
    <source>
        <dbReference type="Proteomes" id="UP001501020"/>
    </source>
</evidence>
<proteinExistence type="predicted"/>